<evidence type="ECO:0000256" key="5">
    <source>
        <dbReference type="ARBA" id="ARBA00022573"/>
    </source>
</evidence>
<sequence length="320" mass="34056">MDVLIAPLALLVERRFGYSDRLTASIGHPVMWFGALIGFLETRLNTETRSPAQRKLAGVVALILVLLAVLIVSVGIRTVLSWLPFGWIVEMLLATSLLAQKELGRAVGAVAQAMRQSLAAGREAVSHIVGRDPEVLDEAGVARAAVETLAESTSDGVVAPWFFLVLFGLPGIALYKAVNTADSMIGHLNARYRDYGWAAARLDDVLNWIPARLSAVLITAACFLTPNASPSSAWATARCDARKHDSPNAGWPEAAFAGALGFKLGGPRAYDGEVVDLPAFGAGRAELNAADIERALGLYRQTLNVLLALSTFVAVIVLVS</sequence>
<comment type="similarity">
    <text evidence="3 9">Belongs to the CobD/CbiB family.</text>
</comment>
<comment type="subcellular location">
    <subcellularLocation>
        <location evidence="1 9">Cell membrane</location>
        <topology evidence="1 9">Multi-pass membrane protein</topology>
    </subcellularLocation>
</comment>
<dbReference type="HAMAP" id="MF_00024">
    <property type="entry name" value="CobD_CbiB"/>
    <property type="match status" value="1"/>
</dbReference>
<dbReference type="EMBL" id="CP068046">
    <property type="protein sequence ID" value="QQR38206.1"/>
    <property type="molecule type" value="Genomic_DNA"/>
</dbReference>
<dbReference type="Pfam" id="PF03186">
    <property type="entry name" value="CobD_Cbib"/>
    <property type="match status" value="1"/>
</dbReference>
<comment type="caution">
    <text evidence="9">Lacks conserved residue(s) required for the propagation of feature annotation.</text>
</comment>
<dbReference type="PANTHER" id="PTHR34308:SF1">
    <property type="entry name" value="COBALAMIN BIOSYNTHESIS PROTEIN CBIB"/>
    <property type="match status" value="1"/>
</dbReference>
<dbReference type="RefSeq" id="WP_201630168.1">
    <property type="nucleotide sequence ID" value="NZ_CP068046.1"/>
</dbReference>
<protein>
    <recommendedName>
        <fullName evidence="9">Cobalamin biosynthesis protein CobD</fullName>
    </recommendedName>
</protein>
<name>A0ABX7C1T9_9HYPH</name>
<evidence type="ECO:0000256" key="2">
    <source>
        <dbReference type="ARBA" id="ARBA00004953"/>
    </source>
</evidence>
<evidence type="ECO:0000256" key="9">
    <source>
        <dbReference type="HAMAP-Rule" id="MF_00024"/>
    </source>
</evidence>
<keyword evidence="8 9" id="KW-0472">Membrane</keyword>
<evidence type="ECO:0000313" key="10">
    <source>
        <dbReference type="EMBL" id="QQR38206.1"/>
    </source>
</evidence>
<dbReference type="PANTHER" id="PTHR34308">
    <property type="entry name" value="COBALAMIN BIOSYNTHESIS PROTEIN CBIB"/>
    <property type="match status" value="1"/>
</dbReference>
<evidence type="ECO:0000256" key="8">
    <source>
        <dbReference type="ARBA" id="ARBA00023136"/>
    </source>
</evidence>
<feature type="transmembrane region" description="Helical" evidence="9">
    <location>
        <begin position="302"/>
        <end position="319"/>
    </location>
</feature>
<keyword evidence="11" id="KW-1185">Reference proteome</keyword>
<evidence type="ECO:0000256" key="6">
    <source>
        <dbReference type="ARBA" id="ARBA00022692"/>
    </source>
</evidence>
<keyword evidence="4 9" id="KW-1003">Cell membrane</keyword>
<evidence type="ECO:0000256" key="7">
    <source>
        <dbReference type="ARBA" id="ARBA00022989"/>
    </source>
</evidence>
<evidence type="ECO:0000313" key="11">
    <source>
        <dbReference type="Proteomes" id="UP000595857"/>
    </source>
</evidence>
<reference evidence="10 11" key="1">
    <citation type="submission" date="2021-01" db="EMBL/GenBank/DDBJ databases">
        <title>Genome seq and assembly of Devosia sp. LEGU1.</title>
        <authorList>
            <person name="Chhetri G."/>
        </authorList>
    </citation>
    <scope>NUCLEOTIDE SEQUENCE [LARGE SCALE GENOMIC DNA]</scope>
    <source>
        <strain evidence="10 11">LEGU1</strain>
    </source>
</reference>
<dbReference type="Proteomes" id="UP000595857">
    <property type="component" value="Chromosome"/>
</dbReference>
<keyword evidence="7 9" id="KW-1133">Transmembrane helix</keyword>
<evidence type="ECO:0000256" key="1">
    <source>
        <dbReference type="ARBA" id="ARBA00004651"/>
    </source>
</evidence>
<accession>A0ABX7C1T9</accession>
<evidence type="ECO:0000256" key="3">
    <source>
        <dbReference type="ARBA" id="ARBA00006263"/>
    </source>
</evidence>
<dbReference type="NCBIfam" id="TIGR00380">
    <property type="entry name" value="cobal_cbiB"/>
    <property type="match status" value="1"/>
</dbReference>
<proteinExistence type="inferred from homology"/>
<dbReference type="InterPro" id="IPR004485">
    <property type="entry name" value="Cobalamin_biosynth_CobD/CbiB"/>
</dbReference>
<feature type="transmembrane region" description="Helical" evidence="9">
    <location>
        <begin position="25"/>
        <end position="44"/>
    </location>
</feature>
<organism evidence="10 11">
    <name type="scientific">Devosia rhizoryzae</name>
    <dbReference type="NCBI Taxonomy" id="2774137"/>
    <lineage>
        <taxon>Bacteria</taxon>
        <taxon>Pseudomonadati</taxon>
        <taxon>Pseudomonadota</taxon>
        <taxon>Alphaproteobacteria</taxon>
        <taxon>Hyphomicrobiales</taxon>
        <taxon>Devosiaceae</taxon>
        <taxon>Devosia</taxon>
    </lineage>
</organism>
<evidence type="ECO:0000256" key="4">
    <source>
        <dbReference type="ARBA" id="ARBA00022475"/>
    </source>
</evidence>
<feature type="transmembrane region" description="Helical" evidence="9">
    <location>
        <begin position="56"/>
        <end position="76"/>
    </location>
</feature>
<keyword evidence="5 9" id="KW-0169">Cobalamin biosynthesis</keyword>
<comment type="function">
    <text evidence="9">Converts cobyric acid to cobinamide by the addition of aminopropanol on the F carboxylic group.</text>
</comment>
<keyword evidence="6 9" id="KW-0812">Transmembrane</keyword>
<gene>
    <name evidence="9 10" type="primary">cobD</name>
    <name evidence="10" type="ORF">JI748_10440</name>
</gene>
<comment type="pathway">
    <text evidence="2 9">Cofactor biosynthesis; adenosylcobalamin biosynthesis.</text>
</comment>